<gene>
    <name evidence="5" type="ORF">Rmf_30390</name>
</gene>
<keyword evidence="6" id="KW-1185">Reference proteome</keyword>
<dbReference type="SUPFAM" id="SSF46689">
    <property type="entry name" value="Homeodomain-like"/>
    <property type="match status" value="2"/>
</dbReference>
<dbReference type="Proteomes" id="UP000831327">
    <property type="component" value="Chromosome"/>
</dbReference>
<dbReference type="Pfam" id="PF12833">
    <property type="entry name" value="HTH_18"/>
    <property type="match status" value="1"/>
</dbReference>
<evidence type="ECO:0000256" key="2">
    <source>
        <dbReference type="ARBA" id="ARBA00023125"/>
    </source>
</evidence>
<reference evidence="5 6" key="1">
    <citation type="journal article" date="2016" name="Microbes Environ.">
        <title>Phylogenetically diverse aerobic anoxygenic phototrophic bacteria isolated from epilithic biofilms in Tama river, Japan.</title>
        <authorList>
            <person name="Hirose S."/>
            <person name="Matsuura K."/>
            <person name="Haruta S."/>
        </authorList>
    </citation>
    <scope>NUCLEOTIDE SEQUENCE [LARGE SCALE GENOMIC DNA]</scope>
    <source>
        <strain evidence="5 6">S08</strain>
    </source>
</reference>
<dbReference type="EMBL" id="AP025637">
    <property type="protein sequence ID" value="BDG73110.1"/>
    <property type="molecule type" value="Genomic_DNA"/>
</dbReference>
<keyword evidence="2" id="KW-0238">DNA-binding</keyword>
<dbReference type="PROSITE" id="PS00041">
    <property type="entry name" value="HTH_ARAC_FAMILY_1"/>
    <property type="match status" value="1"/>
</dbReference>
<dbReference type="InterPro" id="IPR009057">
    <property type="entry name" value="Homeodomain-like_sf"/>
</dbReference>
<keyword evidence="3" id="KW-0804">Transcription</keyword>
<sequence length="360" mass="40050">MRVDHDRRAHGSEPPHGALAFDVSRLPTFNVVQAADPAELDSQSRVSDRFPTPSRMYKYRLRDRALWRMRFDAPIFGLAIRCAGGILASHGENRFATDIAIDGEADDYYGFATIQRGRMTLVQNGDEATGSADHGLAYRTGADTRFAMGDECLRTNVFLKVGEVTRVLEHLLDARLREPLQFRPTVDWTDGLAASLRRQLDVVMEEFGRPDGMADNAVALASMTDLLTRLVLVALPHNHSDQLGAGKAGAIPVYVRRAEDFMRAQCAEPLRMVEVAAAAGCSVRTLEVVFRQFRGTSPLGALHGIRLEQVRRTLIDAATDEPIIAIARRHGFTNRSRFVAAYRRRFGESPFDVVRRASRS</sequence>
<evidence type="ECO:0000256" key="1">
    <source>
        <dbReference type="ARBA" id="ARBA00023015"/>
    </source>
</evidence>
<dbReference type="InterPro" id="IPR018060">
    <property type="entry name" value="HTH_AraC"/>
</dbReference>
<dbReference type="SMART" id="SM00342">
    <property type="entry name" value="HTH_ARAC"/>
    <property type="match status" value="1"/>
</dbReference>
<evidence type="ECO:0000313" key="6">
    <source>
        <dbReference type="Proteomes" id="UP000831327"/>
    </source>
</evidence>
<dbReference type="PANTHER" id="PTHR46796">
    <property type="entry name" value="HTH-TYPE TRANSCRIPTIONAL ACTIVATOR RHAS-RELATED"/>
    <property type="match status" value="1"/>
</dbReference>
<proteinExistence type="predicted"/>
<dbReference type="PROSITE" id="PS01124">
    <property type="entry name" value="HTH_ARAC_FAMILY_2"/>
    <property type="match status" value="1"/>
</dbReference>
<dbReference type="Pfam" id="PF14525">
    <property type="entry name" value="AraC_binding_2"/>
    <property type="match status" value="1"/>
</dbReference>
<protein>
    <submittedName>
        <fullName evidence="5">AraC family transcriptional regulator</fullName>
    </submittedName>
</protein>
<evidence type="ECO:0000259" key="4">
    <source>
        <dbReference type="PROSITE" id="PS01124"/>
    </source>
</evidence>
<dbReference type="InterPro" id="IPR035418">
    <property type="entry name" value="AraC-bd_2"/>
</dbReference>
<organism evidence="5 6">
    <name type="scientific">Roseomonas fluvialis</name>
    <dbReference type="NCBI Taxonomy" id="1750527"/>
    <lineage>
        <taxon>Bacteria</taxon>
        <taxon>Pseudomonadati</taxon>
        <taxon>Pseudomonadota</taxon>
        <taxon>Alphaproteobacteria</taxon>
        <taxon>Acetobacterales</taxon>
        <taxon>Roseomonadaceae</taxon>
        <taxon>Roseomonas</taxon>
    </lineage>
</organism>
<dbReference type="PANTHER" id="PTHR46796:SF12">
    <property type="entry name" value="HTH-TYPE DNA-BINDING TRANSCRIPTIONAL ACTIVATOR EUTR"/>
    <property type="match status" value="1"/>
</dbReference>
<feature type="domain" description="HTH araC/xylS-type" evidence="4">
    <location>
        <begin position="256"/>
        <end position="356"/>
    </location>
</feature>
<dbReference type="Gene3D" id="1.10.10.60">
    <property type="entry name" value="Homeodomain-like"/>
    <property type="match status" value="1"/>
</dbReference>
<dbReference type="InterPro" id="IPR050204">
    <property type="entry name" value="AraC_XylS_family_regulators"/>
</dbReference>
<evidence type="ECO:0000256" key="3">
    <source>
        <dbReference type="ARBA" id="ARBA00023163"/>
    </source>
</evidence>
<dbReference type="InterPro" id="IPR018062">
    <property type="entry name" value="HTH_AraC-typ_CS"/>
</dbReference>
<keyword evidence="1" id="KW-0805">Transcription regulation</keyword>
<accession>A0ABN6P467</accession>
<name>A0ABN6P467_9PROT</name>
<evidence type="ECO:0000313" key="5">
    <source>
        <dbReference type="EMBL" id="BDG73110.1"/>
    </source>
</evidence>